<dbReference type="Proteomes" id="UP001168972">
    <property type="component" value="Unassembled WGS sequence"/>
</dbReference>
<dbReference type="InterPro" id="IPR006966">
    <property type="entry name" value="Peroxin-3"/>
</dbReference>
<dbReference type="EMBL" id="JAQQBR010001831">
    <property type="protein sequence ID" value="KAK0168195.1"/>
    <property type="molecule type" value="Genomic_DNA"/>
</dbReference>
<keyword evidence="8" id="KW-1185">Reference proteome</keyword>
<dbReference type="GO" id="GO:0045046">
    <property type="term" value="P:protein import into peroxisome membrane"/>
    <property type="evidence" value="ECO:0007669"/>
    <property type="project" value="TreeGrafter"/>
</dbReference>
<evidence type="ECO:0000256" key="5">
    <source>
        <dbReference type="ARBA" id="ARBA00029630"/>
    </source>
</evidence>
<dbReference type="PANTHER" id="PTHR28080">
    <property type="entry name" value="PEROXISOMAL BIOGENESIS FACTOR 3"/>
    <property type="match status" value="1"/>
</dbReference>
<accession>A0AA39FEP3</accession>
<comment type="function">
    <text evidence="4">Involved in peroxisome biosynthesis and integrity. Assembles membrane vesicles before the matrix proteins are translocated. As a docking factor for PEX19, is necessary for the import of peroxisomal membrane proteins in the peroxisomes.</text>
</comment>
<feature type="transmembrane region" description="Helical" evidence="6">
    <location>
        <begin position="117"/>
        <end position="136"/>
    </location>
</feature>
<evidence type="ECO:0000313" key="7">
    <source>
        <dbReference type="EMBL" id="KAK0168195.1"/>
    </source>
</evidence>
<evidence type="ECO:0000256" key="6">
    <source>
        <dbReference type="SAM" id="Phobius"/>
    </source>
</evidence>
<reference evidence="7" key="1">
    <citation type="journal article" date="2023" name="bioRxiv">
        <title>Scaffold-level genome assemblies of two parasitoid biocontrol wasps reveal the parthenogenesis mechanism and an associated novel virus.</title>
        <authorList>
            <person name="Inwood S."/>
            <person name="Skelly J."/>
            <person name="Guhlin J."/>
            <person name="Harrop T."/>
            <person name="Goldson S."/>
            <person name="Dearden P."/>
        </authorList>
    </citation>
    <scope>NUCLEOTIDE SEQUENCE</scope>
    <source>
        <strain evidence="7">Lincoln</strain>
        <tissue evidence="7">Whole body</tissue>
    </source>
</reference>
<evidence type="ECO:0000256" key="3">
    <source>
        <dbReference type="ARBA" id="ARBA00022593"/>
    </source>
</evidence>
<keyword evidence="6" id="KW-0472">Membrane</keyword>
<proteinExistence type="predicted"/>
<keyword evidence="6" id="KW-0812">Transmembrane</keyword>
<protein>
    <recommendedName>
        <fullName evidence="2">Peroxisomal biogenesis factor 3</fullName>
    </recommendedName>
    <alternativeName>
        <fullName evidence="5">Peroxisomal assembly protein PEX3</fullName>
    </alternativeName>
</protein>
<evidence type="ECO:0000256" key="2">
    <source>
        <dbReference type="ARBA" id="ARBA00014294"/>
    </source>
</evidence>
<keyword evidence="6" id="KW-1133">Transmembrane helix</keyword>
<dbReference type="AlphaFoldDB" id="A0AA39FEP3"/>
<comment type="caution">
    <text evidence="7">The sequence shown here is derived from an EMBL/GenBank/DDBJ whole genome shotgun (WGS) entry which is preliminary data.</text>
</comment>
<organism evidence="7 8">
    <name type="scientific">Microctonus hyperodae</name>
    <name type="common">Parasitoid wasp</name>
    <dbReference type="NCBI Taxonomy" id="165561"/>
    <lineage>
        <taxon>Eukaryota</taxon>
        <taxon>Metazoa</taxon>
        <taxon>Ecdysozoa</taxon>
        <taxon>Arthropoda</taxon>
        <taxon>Hexapoda</taxon>
        <taxon>Insecta</taxon>
        <taxon>Pterygota</taxon>
        <taxon>Neoptera</taxon>
        <taxon>Endopterygota</taxon>
        <taxon>Hymenoptera</taxon>
        <taxon>Apocrita</taxon>
        <taxon>Ichneumonoidea</taxon>
        <taxon>Braconidae</taxon>
        <taxon>Euphorinae</taxon>
        <taxon>Microctonus</taxon>
    </lineage>
</organism>
<name>A0AA39FEP3_MICHY</name>
<evidence type="ECO:0000313" key="8">
    <source>
        <dbReference type="Proteomes" id="UP001168972"/>
    </source>
</evidence>
<sequence length="374" mass="42417">MFSNIRRFISRNGRKFAIGGAIVGGLVFILKYNQYKLNEWRRQEVQQILQRTRRNQHFESTERSCAQTIMNLAGSIKSSVLKLLDSDTVISNLKNDSCDKIAAWNHLKILSVSKSVAIIYANVMFVFTLKIQLNLISASMFKNSQKTEDILEFNETVQEKYLTLCSHFMEKGVHTLTSYIKQKVEEVVNSISLTDKLSIRDLELLHWSIMSSIIADETNNPIKNLTKYMLPTTVDDDSSESLNKIMTVTVDLLESDECQSLMQSSVRSGFVLLIDRISKFFTQKFDSNGVAHSSGSHVKNILNGNANTNSCAQVESYFNLHEINIPMAKLIPILNGQVQNLPSSNDIHSNWLQCLISDEKLQTFSANIYEAFSF</sequence>
<comment type="subunit">
    <text evidence="1">Interacts with PEX19.</text>
</comment>
<evidence type="ECO:0000256" key="1">
    <source>
        <dbReference type="ARBA" id="ARBA00011494"/>
    </source>
</evidence>
<dbReference type="GO" id="GO:0030674">
    <property type="term" value="F:protein-macromolecule adaptor activity"/>
    <property type="evidence" value="ECO:0007669"/>
    <property type="project" value="TreeGrafter"/>
</dbReference>
<dbReference type="PANTHER" id="PTHR28080:SF1">
    <property type="entry name" value="PEROXISOMAL BIOGENESIS FACTOR 3"/>
    <property type="match status" value="1"/>
</dbReference>
<keyword evidence="3" id="KW-0962">Peroxisome biogenesis</keyword>
<dbReference type="GO" id="GO:0005778">
    <property type="term" value="C:peroxisomal membrane"/>
    <property type="evidence" value="ECO:0007669"/>
    <property type="project" value="InterPro"/>
</dbReference>
<evidence type="ECO:0000256" key="4">
    <source>
        <dbReference type="ARBA" id="ARBA00025338"/>
    </source>
</evidence>
<gene>
    <name evidence="7" type="ORF">PV327_002020</name>
</gene>
<reference evidence="7" key="2">
    <citation type="submission" date="2023-03" db="EMBL/GenBank/DDBJ databases">
        <authorList>
            <person name="Inwood S.N."/>
            <person name="Skelly J.G."/>
            <person name="Guhlin J."/>
            <person name="Harrop T.W.R."/>
            <person name="Goldson S.G."/>
            <person name="Dearden P.K."/>
        </authorList>
    </citation>
    <scope>NUCLEOTIDE SEQUENCE</scope>
    <source>
        <strain evidence="7">Lincoln</strain>
        <tissue evidence="7">Whole body</tissue>
    </source>
</reference>
<feature type="transmembrane region" description="Helical" evidence="6">
    <location>
        <begin position="12"/>
        <end position="30"/>
    </location>
</feature>
<dbReference type="Pfam" id="PF04882">
    <property type="entry name" value="Peroxin-3"/>
    <property type="match status" value="2"/>
</dbReference>